<comment type="subcellular location">
    <subcellularLocation>
        <location evidence="1">Cell membrane</location>
        <topology evidence="1">Single-pass type I membrane protein</topology>
    </subcellularLocation>
</comment>
<evidence type="ECO:0000256" key="5">
    <source>
        <dbReference type="ARBA" id="ARBA00022614"/>
    </source>
</evidence>
<evidence type="ECO:0000256" key="17">
    <source>
        <dbReference type="ARBA" id="ARBA00048679"/>
    </source>
</evidence>
<dbReference type="PANTHER" id="PTHR48055">
    <property type="entry name" value="LEUCINE-RICH REPEAT RECEPTOR PROTEIN KINASE EMS1"/>
    <property type="match status" value="1"/>
</dbReference>
<dbReference type="GO" id="GO:0004674">
    <property type="term" value="F:protein serine/threonine kinase activity"/>
    <property type="evidence" value="ECO:0007669"/>
    <property type="project" value="UniProtKB-KW"/>
</dbReference>
<feature type="transmembrane region" description="Helical" evidence="18">
    <location>
        <begin position="48"/>
        <end position="69"/>
    </location>
</feature>
<dbReference type="InterPro" id="IPR008271">
    <property type="entry name" value="Ser/Thr_kinase_AS"/>
</dbReference>
<feature type="domain" description="Protein kinase" evidence="19">
    <location>
        <begin position="99"/>
        <end position="375"/>
    </location>
</feature>
<keyword evidence="4" id="KW-0723">Serine/threonine-protein kinase</keyword>
<dbReference type="Gene3D" id="1.10.510.10">
    <property type="entry name" value="Transferase(Phosphotransferase) domain 1"/>
    <property type="match status" value="1"/>
</dbReference>
<evidence type="ECO:0000256" key="13">
    <source>
        <dbReference type="ARBA" id="ARBA00022989"/>
    </source>
</evidence>
<evidence type="ECO:0000256" key="6">
    <source>
        <dbReference type="ARBA" id="ARBA00022679"/>
    </source>
</evidence>
<evidence type="ECO:0000256" key="2">
    <source>
        <dbReference type="ARBA" id="ARBA00012513"/>
    </source>
</evidence>
<evidence type="ECO:0000256" key="10">
    <source>
        <dbReference type="ARBA" id="ARBA00022741"/>
    </source>
</evidence>
<evidence type="ECO:0000256" key="11">
    <source>
        <dbReference type="ARBA" id="ARBA00022777"/>
    </source>
</evidence>
<dbReference type="FunFam" id="3.30.200.20:FF:000260">
    <property type="entry name" value="LRR receptor-like serine/threonine-protein kinase RPK2"/>
    <property type="match status" value="1"/>
</dbReference>
<evidence type="ECO:0000256" key="1">
    <source>
        <dbReference type="ARBA" id="ARBA00004251"/>
    </source>
</evidence>
<dbReference type="Proteomes" id="UP001603857">
    <property type="component" value="Unassembled WGS sequence"/>
</dbReference>
<keyword evidence="11" id="KW-0418">Kinase</keyword>
<evidence type="ECO:0000259" key="19">
    <source>
        <dbReference type="PROSITE" id="PS50011"/>
    </source>
</evidence>
<organism evidence="20 21">
    <name type="scientific">Flemingia macrophylla</name>
    <dbReference type="NCBI Taxonomy" id="520843"/>
    <lineage>
        <taxon>Eukaryota</taxon>
        <taxon>Viridiplantae</taxon>
        <taxon>Streptophyta</taxon>
        <taxon>Embryophyta</taxon>
        <taxon>Tracheophyta</taxon>
        <taxon>Spermatophyta</taxon>
        <taxon>Magnoliopsida</taxon>
        <taxon>eudicotyledons</taxon>
        <taxon>Gunneridae</taxon>
        <taxon>Pentapetalae</taxon>
        <taxon>rosids</taxon>
        <taxon>fabids</taxon>
        <taxon>Fabales</taxon>
        <taxon>Fabaceae</taxon>
        <taxon>Papilionoideae</taxon>
        <taxon>50 kb inversion clade</taxon>
        <taxon>NPAAA clade</taxon>
        <taxon>indigoferoid/millettioid clade</taxon>
        <taxon>Phaseoleae</taxon>
        <taxon>Flemingia</taxon>
    </lineage>
</organism>
<evidence type="ECO:0000256" key="9">
    <source>
        <dbReference type="ARBA" id="ARBA00022737"/>
    </source>
</evidence>
<evidence type="ECO:0000313" key="20">
    <source>
        <dbReference type="EMBL" id="KAL2324985.1"/>
    </source>
</evidence>
<dbReference type="SUPFAM" id="SSF56112">
    <property type="entry name" value="Protein kinase-like (PK-like)"/>
    <property type="match status" value="1"/>
</dbReference>
<dbReference type="InterPro" id="IPR051564">
    <property type="entry name" value="LRR_receptor-like_kinase"/>
</dbReference>
<evidence type="ECO:0000313" key="21">
    <source>
        <dbReference type="Proteomes" id="UP001603857"/>
    </source>
</evidence>
<dbReference type="PROSITE" id="PS00108">
    <property type="entry name" value="PROTEIN_KINASE_ST"/>
    <property type="match status" value="1"/>
</dbReference>
<name>A0ABD1LN95_9FABA</name>
<evidence type="ECO:0000256" key="15">
    <source>
        <dbReference type="ARBA" id="ARBA00023180"/>
    </source>
</evidence>
<dbReference type="GO" id="GO:0006950">
    <property type="term" value="P:response to stress"/>
    <property type="evidence" value="ECO:0007669"/>
    <property type="project" value="UniProtKB-ARBA"/>
</dbReference>
<keyword evidence="12" id="KW-0067">ATP-binding</keyword>
<dbReference type="Pfam" id="PF00069">
    <property type="entry name" value="Pkinase"/>
    <property type="match status" value="1"/>
</dbReference>
<protein>
    <recommendedName>
        <fullName evidence="2">non-specific serine/threonine protein kinase</fullName>
        <ecNumber evidence="2">2.7.11.1</ecNumber>
    </recommendedName>
</protein>
<evidence type="ECO:0000256" key="4">
    <source>
        <dbReference type="ARBA" id="ARBA00022527"/>
    </source>
</evidence>
<evidence type="ECO:0000256" key="3">
    <source>
        <dbReference type="ARBA" id="ARBA00022475"/>
    </source>
</evidence>
<keyword evidence="8" id="KW-0732">Signal</keyword>
<keyword evidence="3" id="KW-1003">Cell membrane</keyword>
<keyword evidence="6" id="KW-0808">Transferase</keyword>
<keyword evidence="21" id="KW-1185">Reference proteome</keyword>
<evidence type="ECO:0000256" key="8">
    <source>
        <dbReference type="ARBA" id="ARBA00022729"/>
    </source>
</evidence>
<evidence type="ECO:0000256" key="12">
    <source>
        <dbReference type="ARBA" id="ARBA00022840"/>
    </source>
</evidence>
<dbReference type="EC" id="2.7.11.1" evidence="2"/>
<comment type="caution">
    <text evidence="20">The sequence shown here is derived from an EMBL/GenBank/DDBJ whole genome shotgun (WGS) entry which is preliminary data.</text>
</comment>
<dbReference type="SMART" id="SM00220">
    <property type="entry name" value="S_TKc"/>
    <property type="match status" value="1"/>
</dbReference>
<keyword evidence="9" id="KW-0677">Repeat</keyword>
<keyword evidence="10" id="KW-0547">Nucleotide-binding</keyword>
<dbReference type="FunFam" id="1.10.510.10:FF:000569">
    <property type="entry name" value="Serine/threonine-protein kinase-like protein CCR4"/>
    <property type="match status" value="1"/>
</dbReference>
<evidence type="ECO:0000256" key="14">
    <source>
        <dbReference type="ARBA" id="ARBA00023136"/>
    </source>
</evidence>
<comment type="catalytic activity">
    <reaction evidence="17">
        <text>L-seryl-[protein] + ATP = O-phospho-L-seryl-[protein] + ADP + H(+)</text>
        <dbReference type="Rhea" id="RHEA:17989"/>
        <dbReference type="Rhea" id="RHEA-COMP:9863"/>
        <dbReference type="Rhea" id="RHEA-COMP:11604"/>
        <dbReference type="ChEBI" id="CHEBI:15378"/>
        <dbReference type="ChEBI" id="CHEBI:29999"/>
        <dbReference type="ChEBI" id="CHEBI:30616"/>
        <dbReference type="ChEBI" id="CHEBI:83421"/>
        <dbReference type="ChEBI" id="CHEBI:456216"/>
        <dbReference type="EC" id="2.7.11.1"/>
    </reaction>
</comment>
<dbReference type="EMBL" id="JBGMDY010000008">
    <property type="protein sequence ID" value="KAL2324985.1"/>
    <property type="molecule type" value="Genomic_DNA"/>
</dbReference>
<keyword evidence="14 18" id="KW-0472">Membrane</keyword>
<comment type="catalytic activity">
    <reaction evidence="16">
        <text>L-threonyl-[protein] + ATP = O-phospho-L-threonyl-[protein] + ADP + H(+)</text>
        <dbReference type="Rhea" id="RHEA:46608"/>
        <dbReference type="Rhea" id="RHEA-COMP:11060"/>
        <dbReference type="Rhea" id="RHEA-COMP:11605"/>
        <dbReference type="ChEBI" id="CHEBI:15378"/>
        <dbReference type="ChEBI" id="CHEBI:30013"/>
        <dbReference type="ChEBI" id="CHEBI:30616"/>
        <dbReference type="ChEBI" id="CHEBI:61977"/>
        <dbReference type="ChEBI" id="CHEBI:456216"/>
        <dbReference type="EC" id="2.7.11.1"/>
    </reaction>
</comment>
<dbReference type="PROSITE" id="PS50011">
    <property type="entry name" value="PROTEIN_KINASE_DOM"/>
    <property type="match status" value="1"/>
</dbReference>
<proteinExistence type="predicted"/>
<accession>A0ABD1LN95</accession>
<sequence length="375" mass="41662">MLPNSSSSFLGNPGLCASFSSYGSNFTERSYLRSCGTNSKKLSKVATVMIALGSSIFFVLLLGLFYILFIRKIKQKAIIIEEGDSPALLRKVMQATENLSDQYIIGRGAQGVVYKAALEPDNILAVKKFAFAHDEGKSSGMTREIQTLGKIRHRNLVRLEGCWLRENHGLIAYKYMPNGSLHDVLHERNPPHSLEWKVRNNIAFGVAHGLAYLHNDCDPVIVHRDIKTSNVLLDSEMVPHITDFGIAKLLDQTSTSTRSTSVTGTPGYIAPENAYTTIKGTESDVYSFGVVLLELISRKQALDSSFMKGTDIVNWATSLWEETGVVDEIVDSELAGEFSNSDVRKHVTKVLLVALRCTENDPRRRPTMRNVIKHL</sequence>
<keyword evidence="5" id="KW-0433">Leucine-rich repeat</keyword>
<evidence type="ECO:0000256" key="7">
    <source>
        <dbReference type="ARBA" id="ARBA00022692"/>
    </source>
</evidence>
<keyword evidence="7 18" id="KW-0812">Transmembrane</keyword>
<reference evidence="20 21" key="1">
    <citation type="submission" date="2024-08" db="EMBL/GenBank/DDBJ databases">
        <title>Insights into the chromosomal genome structure of Flemingia macrophylla.</title>
        <authorList>
            <person name="Ding Y."/>
            <person name="Zhao Y."/>
            <person name="Bi W."/>
            <person name="Wu M."/>
            <person name="Zhao G."/>
            <person name="Gong Y."/>
            <person name="Li W."/>
            <person name="Zhang P."/>
        </authorList>
    </citation>
    <scope>NUCLEOTIDE SEQUENCE [LARGE SCALE GENOMIC DNA]</scope>
    <source>
        <strain evidence="20">DYQJB</strain>
        <tissue evidence="20">Leaf</tissue>
    </source>
</reference>
<evidence type="ECO:0000256" key="18">
    <source>
        <dbReference type="SAM" id="Phobius"/>
    </source>
</evidence>
<keyword evidence="15" id="KW-0325">Glycoprotein</keyword>
<dbReference type="PANTHER" id="PTHR48055:SF46">
    <property type="entry name" value="LEUCINE-RICH REPEAT SERINE_THREONINE-PROTEIN KINASE 1"/>
    <property type="match status" value="1"/>
</dbReference>
<dbReference type="GO" id="GO:0005886">
    <property type="term" value="C:plasma membrane"/>
    <property type="evidence" value="ECO:0007669"/>
    <property type="project" value="UniProtKB-SubCell"/>
</dbReference>
<dbReference type="GO" id="GO:0005524">
    <property type="term" value="F:ATP binding"/>
    <property type="evidence" value="ECO:0007669"/>
    <property type="project" value="UniProtKB-KW"/>
</dbReference>
<keyword evidence="13 18" id="KW-1133">Transmembrane helix</keyword>
<evidence type="ECO:0000256" key="16">
    <source>
        <dbReference type="ARBA" id="ARBA00047899"/>
    </source>
</evidence>
<gene>
    <name evidence="20" type="ORF">Fmac_024043</name>
</gene>
<dbReference type="Gene3D" id="3.30.200.20">
    <property type="entry name" value="Phosphorylase Kinase, domain 1"/>
    <property type="match status" value="1"/>
</dbReference>
<dbReference type="InterPro" id="IPR000719">
    <property type="entry name" value="Prot_kinase_dom"/>
</dbReference>
<dbReference type="InterPro" id="IPR011009">
    <property type="entry name" value="Kinase-like_dom_sf"/>
</dbReference>
<dbReference type="AlphaFoldDB" id="A0ABD1LN95"/>